<accession>A0ACC8S2M8</accession>
<gene>
    <name evidence="1" type="ORF">BH713_14655</name>
</gene>
<dbReference type="EMBL" id="MKXD01000003">
    <property type="protein sequence ID" value="OLR17763.1"/>
    <property type="molecule type" value="Genomic_DNA"/>
</dbReference>
<evidence type="ECO:0000313" key="1">
    <source>
        <dbReference type="EMBL" id="OLR17763.1"/>
    </source>
</evidence>
<proteinExistence type="predicted"/>
<comment type="caution">
    <text evidence="1">The sequence shown here is derived from an EMBL/GenBank/DDBJ whole genome shotgun (WGS) entry which is preliminary data.</text>
</comment>
<sequence length="434" mass="49045">MRTFVAITDEALWQLKQQLAFPLPDQPGLRRLSVPVAPDEARDPLAWLAAQPHFPQFYWQQRGNEDEAAALGALRRFPSLADAQTFLRHSGDPQLRIWGLNAFDPQHGDLFLPRLEWRREGAQAWLCLTLWSDTSLRDDARHAATFLDQLHPATSLSPLTLELTGEQHSPDHAGWCQRVRLATDAIAQQQMDKVVLARASDLHFSQPVNAAALMAASRRVNFSCYHFYMAFSPQAAFLGSSPERLWRRIDRALRTEALAGTIENHADDHRARALGQWLLTDDKNQRENQLVVDDICQRLEPLGNGYDILPAQVLRLRKVQHLRRCIWMTLTVPDDAQCLRQLQPTAAVAGLPREAAREFIRQHEPFSREWYAGSAGYLSARQTEFCVALRSAQVTDNTVRLYAGAGIVAGSDPQLEWQEIENKAAGLRSVLLMD</sequence>
<name>A0ACC8S2M8_9ENTR</name>
<keyword evidence="2" id="KW-1185">Reference proteome</keyword>
<protein>
    <submittedName>
        <fullName evidence="1">Isochorismate synthase MenF</fullName>
    </submittedName>
</protein>
<reference evidence="1" key="1">
    <citation type="submission" date="2016-10" db="EMBL/GenBank/DDBJ databases">
        <authorList>
            <person name="Wang S."/>
            <person name="Zhu B."/>
        </authorList>
    </citation>
    <scope>NUCLEOTIDE SEQUENCE</scope>
    <source>
        <strain evidence="1">JCM 8580</strain>
    </source>
</reference>
<dbReference type="Proteomes" id="UP000187000">
    <property type="component" value="Unassembled WGS sequence"/>
</dbReference>
<organism evidence="1 2">
    <name type="scientific">Enterobacter kobei</name>
    <dbReference type="NCBI Taxonomy" id="208224"/>
    <lineage>
        <taxon>Bacteria</taxon>
        <taxon>Pseudomonadati</taxon>
        <taxon>Pseudomonadota</taxon>
        <taxon>Gammaproteobacteria</taxon>
        <taxon>Enterobacterales</taxon>
        <taxon>Enterobacteriaceae</taxon>
        <taxon>Enterobacter</taxon>
        <taxon>Enterobacter cloacae complex</taxon>
    </lineage>
</organism>
<evidence type="ECO:0000313" key="2">
    <source>
        <dbReference type="Proteomes" id="UP000187000"/>
    </source>
</evidence>